<proteinExistence type="predicted"/>
<dbReference type="EMBL" id="CCYA01000290">
    <property type="protein sequence ID" value="CEH19297.1"/>
    <property type="molecule type" value="Genomic_DNA"/>
</dbReference>
<keyword evidence="2" id="KW-0732">Signal</keyword>
<accession>A0A0P1BRM1</accession>
<evidence type="ECO:0000313" key="4">
    <source>
        <dbReference type="Proteomes" id="UP000054845"/>
    </source>
</evidence>
<keyword evidence="4" id="KW-1185">Reference proteome</keyword>
<evidence type="ECO:0000313" key="3">
    <source>
        <dbReference type="EMBL" id="CEH19297.1"/>
    </source>
</evidence>
<reference evidence="3 4" key="1">
    <citation type="submission" date="2014-09" db="EMBL/GenBank/DDBJ databases">
        <authorList>
            <person name="Magalhaes I.L.F."/>
            <person name="Oliveira U."/>
            <person name="Santos F.R."/>
            <person name="Vidigal T.H.D.A."/>
            <person name="Brescovit A.D."/>
            <person name="Santos A.J."/>
        </authorList>
    </citation>
    <scope>NUCLEOTIDE SEQUENCE [LARGE SCALE GENOMIC DNA]</scope>
</reference>
<protein>
    <submittedName>
        <fullName evidence="3">Uncharacterized protein</fullName>
    </submittedName>
</protein>
<sequence length="201" mass="22322">MLSLFKAFLLFGLLMFATQELKPVQCVPSSSSTDMIRLDGRHYFLHKAPPTFCFTCGCPRPPCNRGEVHQSVLGSNLDERTKDSHIIHSRALMTDPEEAIVDAREILEKSVQYENEALSDSLLAIRQEEQPPCYKCGCPTPPCSPSTAKSITLLDTTLRTVQGTSDQLVQLQGEFLKRNLENKGSVDGPSARTRDVRPLEA</sequence>
<feature type="signal peptide" evidence="2">
    <location>
        <begin position="1"/>
        <end position="19"/>
    </location>
</feature>
<evidence type="ECO:0000256" key="2">
    <source>
        <dbReference type="SAM" id="SignalP"/>
    </source>
</evidence>
<feature type="region of interest" description="Disordered" evidence="1">
    <location>
        <begin position="181"/>
        <end position="201"/>
    </location>
</feature>
<dbReference type="Proteomes" id="UP000054845">
    <property type="component" value="Unassembled WGS sequence"/>
</dbReference>
<dbReference type="AlphaFoldDB" id="A0A0P1BRM1"/>
<dbReference type="OrthoDB" id="10370673at2759"/>
<evidence type="ECO:0000256" key="1">
    <source>
        <dbReference type="SAM" id="MobiDB-lite"/>
    </source>
</evidence>
<feature type="chain" id="PRO_5006059775" evidence="2">
    <location>
        <begin position="20"/>
        <end position="201"/>
    </location>
</feature>
<feature type="compositionally biased region" description="Basic and acidic residues" evidence="1">
    <location>
        <begin position="192"/>
        <end position="201"/>
    </location>
</feature>
<organism evidence="3 4">
    <name type="scientific">Ceraceosorus bombacis</name>
    <dbReference type="NCBI Taxonomy" id="401625"/>
    <lineage>
        <taxon>Eukaryota</taxon>
        <taxon>Fungi</taxon>
        <taxon>Dikarya</taxon>
        <taxon>Basidiomycota</taxon>
        <taxon>Ustilaginomycotina</taxon>
        <taxon>Exobasidiomycetes</taxon>
        <taxon>Ceraceosorales</taxon>
        <taxon>Ceraceosoraceae</taxon>
        <taxon>Ceraceosorus</taxon>
    </lineage>
</organism>
<name>A0A0P1BRM1_9BASI</name>